<dbReference type="STRING" id="1150625.Q75_09310"/>
<keyword evidence="2" id="KW-1185">Reference proteome</keyword>
<dbReference type="AlphaFoldDB" id="A0A147K7P4"/>
<comment type="caution">
    <text evidence="1">The sequence shown here is derived from an EMBL/GenBank/DDBJ whole genome shotgun (WGS) entry which is preliminary data.</text>
</comment>
<sequence>MIYLIKESEHYTGKIGELVAMLYYFRDVLRKEISSLTRKELDYIAYKGANPIGALILPIALIEYVHQIILFEERDLVSDELCQWEFVLFLGEKARNQINSQSLK</sequence>
<dbReference type="RefSeq" id="WP_241494408.1">
    <property type="nucleotide sequence ID" value="NZ_LDYG01000030.1"/>
</dbReference>
<dbReference type="InterPro" id="IPR034660">
    <property type="entry name" value="DinB/YfiT-like"/>
</dbReference>
<protein>
    <submittedName>
        <fullName evidence="1">Uncharacterized protein</fullName>
    </submittedName>
</protein>
<reference evidence="1 2" key="1">
    <citation type="journal article" date="2016" name="Front. Microbiol.">
        <title>Microevolution Analysis of Bacillus coahuilensis Unveils Differences in Phosphorus Acquisition Strategies and Their Regulation.</title>
        <authorList>
            <person name="Gomez-Lunar Z."/>
            <person name="Hernandez-Gonzalez I."/>
            <person name="Rodriguez-Torres M.D."/>
            <person name="Souza V."/>
            <person name="Olmedo-Alvarez G."/>
        </authorList>
    </citation>
    <scope>NUCLEOTIDE SEQUENCE [LARGE SCALE GENOMIC DNA]</scope>
    <source>
        <strain evidence="2">p1.1.43</strain>
    </source>
</reference>
<proteinExistence type="predicted"/>
<evidence type="ECO:0000313" key="1">
    <source>
        <dbReference type="EMBL" id="KUP06130.1"/>
    </source>
</evidence>
<evidence type="ECO:0000313" key="2">
    <source>
        <dbReference type="Proteomes" id="UP000074108"/>
    </source>
</evidence>
<dbReference type="Proteomes" id="UP000074108">
    <property type="component" value="Unassembled WGS sequence"/>
</dbReference>
<dbReference type="Gene3D" id="1.20.120.450">
    <property type="entry name" value="dinb family like domain"/>
    <property type="match status" value="1"/>
</dbReference>
<name>A0A147K7P4_9BACI</name>
<accession>A0A147K7P4</accession>
<dbReference type="PATRIC" id="fig|1150625.3.peg.1974"/>
<dbReference type="EMBL" id="LDYG01000030">
    <property type="protein sequence ID" value="KUP06130.1"/>
    <property type="molecule type" value="Genomic_DNA"/>
</dbReference>
<organism evidence="1 2">
    <name type="scientific">Bacillus coahuilensis p1.1.43</name>
    <dbReference type="NCBI Taxonomy" id="1150625"/>
    <lineage>
        <taxon>Bacteria</taxon>
        <taxon>Bacillati</taxon>
        <taxon>Bacillota</taxon>
        <taxon>Bacilli</taxon>
        <taxon>Bacillales</taxon>
        <taxon>Bacillaceae</taxon>
        <taxon>Bacillus</taxon>
    </lineage>
</organism>
<dbReference type="SUPFAM" id="SSF109854">
    <property type="entry name" value="DinB/YfiT-like putative metalloenzymes"/>
    <property type="match status" value="1"/>
</dbReference>
<gene>
    <name evidence="1" type="ORF">Q75_09310</name>
</gene>